<evidence type="ECO:0000259" key="4">
    <source>
        <dbReference type="Pfam" id="PF01037"/>
    </source>
</evidence>
<dbReference type="InterPro" id="IPR019888">
    <property type="entry name" value="Tscrpt_reg_AsnC-like"/>
</dbReference>
<sequence length="334" mass="36264">MESNAFSELDLALLNALQVDPRAEWSRMAAALGVQPATLARHWEGIRARGLAWIALTAGHRYEQVASSAFVRVGCAAEDRAALTEALAEEPEAATVAATMGSHQFLLDVLVPDLTTLRGYLDERLPRLPGVRDIDSLLITRVYRAGTQWRLGTLDPDQLRHLHRGPDTWASPFAVDDVDRALIAELTRDGRAGWAALGAATGISAPTARRRITRMIRADVIELRCEVAQPIVGPAVQVTFLMRVPGDRLDAAGGVLGAMPRCRLAAAVAGPQNLLATLWLSTAADINRVERTVLGQVPGLEVHDRIVHLRAVKRVGHVLDTEEASRRVVPLAVW</sequence>
<dbReference type="InterPro" id="IPR019887">
    <property type="entry name" value="Tscrpt_reg_AsnC/Lrp_C"/>
</dbReference>
<dbReference type="Gene3D" id="1.10.10.10">
    <property type="entry name" value="Winged helix-like DNA-binding domain superfamily/Winged helix DNA-binding domain"/>
    <property type="match status" value="2"/>
</dbReference>
<dbReference type="PANTHER" id="PTHR30154">
    <property type="entry name" value="LEUCINE-RESPONSIVE REGULATORY PROTEIN"/>
    <property type="match status" value="1"/>
</dbReference>
<dbReference type="Proteomes" id="UP001597229">
    <property type="component" value="Unassembled WGS sequence"/>
</dbReference>
<keyword evidence="2" id="KW-0238">DNA-binding</keyword>
<dbReference type="InterPro" id="IPR011008">
    <property type="entry name" value="Dimeric_a/b-barrel"/>
</dbReference>
<keyword evidence="3" id="KW-0804">Transcription</keyword>
<dbReference type="RefSeq" id="WP_367921425.1">
    <property type="nucleotide sequence ID" value="NZ_BAABAC010000042.1"/>
</dbReference>
<dbReference type="Gene3D" id="3.30.70.920">
    <property type="match status" value="1"/>
</dbReference>
<dbReference type="InterPro" id="IPR000485">
    <property type="entry name" value="AsnC-type_HTH_dom"/>
</dbReference>
<dbReference type="PRINTS" id="PR00033">
    <property type="entry name" value="HTHASNC"/>
</dbReference>
<keyword evidence="1" id="KW-0805">Transcription regulation</keyword>
<dbReference type="PANTHER" id="PTHR30154:SF34">
    <property type="entry name" value="TRANSCRIPTIONAL REGULATOR AZLB"/>
    <property type="match status" value="1"/>
</dbReference>
<dbReference type="Pfam" id="PF01037">
    <property type="entry name" value="AsnC_trans_reg"/>
    <property type="match status" value="1"/>
</dbReference>
<protein>
    <submittedName>
        <fullName evidence="6">AsnC family transcriptional regulator</fullName>
    </submittedName>
</protein>
<reference evidence="7" key="1">
    <citation type="journal article" date="2019" name="Int. J. Syst. Evol. Microbiol.">
        <title>The Global Catalogue of Microorganisms (GCM) 10K type strain sequencing project: providing services to taxonomists for standard genome sequencing and annotation.</title>
        <authorList>
            <consortium name="The Broad Institute Genomics Platform"/>
            <consortium name="The Broad Institute Genome Sequencing Center for Infectious Disease"/>
            <person name="Wu L."/>
            <person name="Ma J."/>
        </authorList>
    </citation>
    <scope>NUCLEOTIDE SEQUENCE [LARGE SCALE GENOMIC DNA]</scope>
    <source>
        <strain evidence="7">CCUG 52478</strain>
    </source>
</reference>
<comment type="caution">
    <text evidence="6">The sequence shown here is derived from an EMBL/GenBank/DDBJ whole genome shotgun (WGS) entry which is preliminary data.</text>
</comment>
<dbReference type="InterPro" id="IPR036388">
    <property type="entry name" value="WH-like_DNA-bd_sf"/>
</dbReference>
<evidence type="ECO:0000313" key="6">
    <source>
        <dbReference type="EMBL" id="MFD1247340.1"/>
    </source>
</evidence>
<dbReference type="Pfam" id="PF13404">
    <property type="entry name" value="HTH_AsnC-type"/>
    <property type="match status" value="2"/>
</dbReference>
<gene>
    <name evidence="6" type="ORF">ACFQ3F_06030</name>
</gene>
<keyword evidence="7" id="KW-1185">Reference proteome</keyword>
<evidence type="ECO:0000256" key="3">
    <source>
        <dbReference type="ARBA" id="ARBA00023163"/>
    </source>
</evidence>
<feature type="domain" description="HTH asnC-type" evidence="5">
    <location>
        <begin position="176"/>
        <end position="215"/>
    </location>
</feature>
<evidence type="ECO:0000256" key="2">
    <source>
        <dbReference type="ARBA" id="ARBA00023125"/>
    </source>
</evidence>
<organism evidence="6 7">
    <name type="scientific">Nocardioides ginsengisoli</name>
    <dbReference type="NCBI Taxonomy" id="363868"/>
    <lineage>
        <taxon>Bacteria</taxon>
        <taxon>Bacillati</taxon>
        <taxon>Actinomycetota</taxon>
        <taxon>Actinomycetes</taxon>
        <taxon>Propionibacteriales</taxon>
        <taxon>Nocardioidaceae</taxon>
        <taxon>Nocardioides</taxon>
    </lineage>
</organism>
<feature type="domain" description="Transcription regulator AsnC/Lrp ligand binding" evidence="4">
    <location>
        <begin position="72"/>
        <end position="140"/>
    </location>
</feature>
<evidence type="ECO:0000259" key="5">
    <source>
        <dbReference type="Pfam" id="PF13404"/>
    </source>
</evidence>
<dbReference type="SUPFAM" id="SSF46785">
    <property type="entry name" value="Winged helix' DNA-binding domain"/>
    <property type="match status" value="1"/>
</dbReference>
<feature type="domain" description="HTH asnC-type" evidence="5">
    <location>
        <begin position="8"/>
        <end position="41"/>
    </location>
</feature>
<accession>A0ABW3VYX4</accession>
<name>A0ABW3VYX4_9ACTN</name>
<dbReference type="SUPFAM" id="SSF54909">
    <property type="entry name" value="Dimeric alpha+beta barrel"/>
    <property type="match status" value="1"/>
</dbReference>
<evidence type="ECO:0000313" key="7">
    <source>
        <dbReference type="Proteomes" id="UP001597229"/>
    </source>
</evidence>
<dbReference type="EMBL" id="JBHTLX010000008">
    <property type="protein sequence ID" value="MFD1247340.1"/>
    <property type="molecule type" value="Genomic_DNA"/>
</dbReference>
<dbReference type="InterPro" id="IPR036390">
    <property type="entry name" value="WH_DNA-bd_sf"/>
</dbReference>
<proteinExistence type="predicted"/>
<dbReference type="SMART" id="SM00344">
    <property type="entry name" value="HTH_ASNC"/>
    <property type="match status" value="1"/>
</dbReference>
<evidence type="ECO:0000256" key="1">
    <source>
        <dbReference type="ARBA" id="ARBA00023015"/>
    </source>
</evidence>